<protein>
    <submittedName>
        <fullName evidence="4">Alpha/beta-hydrolase</fullName>
    </submittedName>
</protein>
<sequence>MAASAPLRLVRSLVFLVTFLAKVGILSPYWLLRAVLHRKSKGGPNVLQLYMDQVVKHALVGQAAYKVQAGPWTSAPWAWTDRLQGRQFAFVEPAKETFKDEKLPRRLDEVERTRRSAGFWYLNPKERGDCPSRTKKARRSPCVLYCHGGAYITLAAGDAAMGGTLAANLSKCAEVDVFTLDYRLAPDSRFPSQVYEVLSAFRHLQSLGYDRIFLGGDSAGANLVLAFWRYVDHILGERQSIAGLLLNSPWLDLAGYDTAAFQQAATRDLIARYFVETGSKALGIANLHDPFASPIVWSDADLAALPSLYVIHGGDETLLDEGTRFVERAQAQGIDVTHAVYDGYPHDFFSLPYYGGMSKRTFRAAKTWFHRAERA</sequence>
<dbReference type="GO" id="GO:0016787">
    <property type="term" value="F:hydrolase activity"/>
    <property type="evidence" value="ECO:0007669"/>
    <property type="project" value="UniProtKB-KW"/>
</dbReference>
<keyword evidence="2" id="KW-0812">Transmembrane</keyword>
<accession>A0A316YLI0</accession>
<dbReference type="RefSeq" id="XP_025376716.1">
    <property type="nucleotide sequence ID" value="XM_025522160.1"/>
</dbReference>
<keyword evidence="2" id="KW-1133">Transmembrane helix</keyword>
<keyword evidence="5" id="KW-1185">Reference proteome</keyword>
<feature type="domain" description="Alpha/beta hydrolase fold-3" evidence="3">
    <location>
        <begin position="143"/>
        <end position="349"/>
    </location>
</feature>
<evidence type="ECO:0000313" key="4">
    <source>
        <dbReference type="EMBL" id="PWN89518.1"/>
    </source>
</evidence>
<dbReference type="InterPro" id="IPR029058">
    <property type="entry name" value="AB_hydrolase_fold"/>
</dbReference>
<proteinExistence type="predicted"/>
<dbReference type="Gene3D" id="3.40.50.1820">
    <property type="entry name" value="alpha/beta hydrolase"/>
    <property type="match status" value="1"/>
</dbReference>
<dbReference type="SUPFAM" id="SSF53474">
    <property type="entry name" value="alpha/beta-Hydrolases"/>
    <property type="match status" value="1"/>
</dbReference>
<dbReference type="InterPro" id="IPR013094">
    <property type="entry name" value="AB_hydrolase_3"/>
</dbReference>
<name>A0A316YLI0_9BASI</name>
<evidence type="ECO:0000256" key="2">
    <source>
        <dbReference type="SAM" id="Phobius"/>
    </source>
</evidence>
<dbReference type="PANTHER" id="PTHR48081">
    <property type="entry name" value="AB HYDROLASE SUPERFAMILY PROTEIN C4A8.06C"/>
    <property type="match status" value="1"/>
</dbReference>
<keyword evidence="1 4" id="KW-0378">Hydrolase</keyword>
<dbReference type="GeneID" id="37044076"/>
<feature type="transmembrane region" description="Helical" evidence="2">
    <location>
        <begin position="12"/>
        <end position="32"/>
    </location>
</feature>
<dbReference type="InterPro" id="IPR050300">
    <property type="entry name" value="GDXG_lipolytic_enzyme"/>
</dbReference>
<dbReference type="OrthoDB" id="2152029at2759"/>
<dbReference type="AlphaFoldDB" id="A0A316YLI0"/>
<dbReference type="Pfam" id="PF07859">
    <property type="entry name" value="Abhydrolase_3"/>
    <property type="match status" value="1"/>
</dbReference>
<organism evidence="4 5">
    <name type="scientific">Acaromyces ingoldii</name>
    <dbReference type="NCBI Taxonomy" id="215250"/>
    <lineage>
        <taxon>Eukaryota</taxon>
        <taxon>Fungi</taxon>
        <taxon>Dikarya</taxon>
        <taxon>Basidiomycota</taxon>
        <taxon>Ustilaginomycotina</taxon>
        <taxon>Exobasidiomycetes</taxon>
        <taxon>Exobasidiales</taxon>
        <taxon>Cryptobasidiaceae</taxon>
        <taxon>Acaromyces</taxon>
    </lineage>
</organism>
<dbReference type="STRING" id="215250.A0A316YLI0"/>
<dbReference type="EMBL" id="KZ819637">
    <property type="protein sequence ID" value="PWN89518.1"/>
    <property type="molecule type" value="Genomic_DNA"/>
</dbReference>
<dbReference type="PANTHER" id="PTHR48081:SF8">
    <property type="entry name" value="ALPHA_BETA HYDROLASE FOLD-3 DOMAIN-CONTAINING PROTEIN-RELATED"/>
    <property type="match status" value="1"/>
</dbReference>
<evidence type="ECO:0000313" key="5">
    <source>
        <dbReference type="Proteomes" id="UP000245768"/>
    </source>
</evidence>
<dbReference type="Proteomes" id="UP000245768">
    <property type="component" value="Unassembled WGS sequence"/>
</dbReference>
<evidence type="ECO:0000259" key="3">
    <source>
        <dbReference type="Pfam" id="PF07859"/>
    </source>
</evidence>
<keyword evidence="2" id="KW-0472">Membrane</keyword>
<reference evidence="4 5" key="1">
    <citation type="journal article" date="2018" name="Mol. Biol. Evol.">
        <title>Broad Genomic Sampling Reveals a Smut Pathogenic Ancestry of the Fungal Clade Ustilaginomycotina.</title>
        <authorList>
            <person name="Kijpornyongpan T."/>
            <person name="Mondo S.J."/>
            <person name="Barry K."/>
            <person name="Sandor L."/>
            <person name="Lee J."/>
            <person name="Lipzen A."/>
            <person name="Pangilinan J."/>
            <person name="LaButti K."/>
            <person name="Hainaut M."/>
            <person name="Henrissat B."/>
            <person name="Grigoriev I.V."/>
            <person name="Spatafora J.W."/>
            <person name="Aime M.C."/>
        </authorList>
    </citation>
    <scope>NUCLEOTIDE SEQUENCE [LARGE SCALE GENOMIC DNA]</scope>
    <source>
        <strain evidence="4 5">MCA 4198</strain>
    </source>
</reference>
<dbReference type="InParanoid" id="A0A316YLI0"/>
<evidence type="ECO:0000256" key="1">
    <source>
        <dbReference type="ARBA" id="ARBA00022801"/>
    </source>
</evidence>
<gene>
    <name evidence="4" type="ORF">FA10DRAFT_268060</name>
</gene>